<dbReference type="PROSITE" id="PS50878">
    <property type="entry name" value="RT_POL"/>
    <property type="match status" value="1"/>
</dbReference>
<comment type="caution">
    <text evidence="2">The sequence shown here is derived from an EMBL/GenBank/DDBJ whole genome shotgun (WGS) entry which is preliminary data.</text>
</comment>
<dbReference type="InterPro" id="IPR000477">
    <property type="entry name" value="RT_dom"/>
</dbReference>
<accession>A0ABQ5H0N0</accession>
<evidence type="ECO:0000313" key="3">
    <source>
        <dbReference type="Proteomes" id="UP001151760"/>
    </source>
</evidence>
<dbReference type="Proteomes" id="UP001151760">
    <property type="component" value="Unassembled WGS sequence"/>
</dbReference>
<proteinExistence type="predicted"/>
<feature type="domain" description="Reverse transcriptase" evidence="1">
    <location>
        <begin position="160"/>
        <end position="405"/>
    </location>
</feature>
<dbReference type="PANTHER" id="PTHR46890:SF50">
    <property type="entry name" value="RNA-DIRECTED DNA POLYMERASE, EUKARYOTA, REVERSE TRANSCRIPTASE ZINC-BINDING DOMAIN PROTEIN-RELATED"/>
    <property type="match status" value="1"/>
</dbReference>
<dbReference type="CDD" id="cd01650">
    <property type="entry name" value="RT_nLTR_like"/>
    <property type="match status" value="1"/>
</dbReference>
<name>A0ABQ5H0N0_9ASTR</name>
<reference evidence="2" key="1">
    <citation type="journal article" date="2022" name="Int. J. Mol. Sci.">
        <title>Draft Genome of Tanacetum Coccineum: Genomic Comparison of Closely Related Tanacetum-Family Plants.</title>
        <authorList>
            <person name="Yamashiro T."/>
            <person name="Shiraishi A."/>
            <person name="Nakayama K."/>
            <person name="Satake H."/>
        </authorList>
    </citation>
    <scope>NUCLEOTIDE SEQUENCE</scope>
</reference>
<reference evidence="2" key="2">
    <citation type="submission" date="2022-01" db="EMBL/GenBank/DDBJ databases">
        <authorList>
            <person name="Yamashiro T."/>
            <person name="Shiraishi A."/>
            <person name="Satake H."/>
            <person name="Nakayama K."/>
        </authorList>
    </citation>
    <scope>NUCLEOTIDE SEQUENCE</scope>
</reference>
<gene>
    <name evidence="2" type="ORF">Tco_1055079</name>
</gene>
<keyword evidence="3" id="KW-1185">Reference proteome</keyword>
<evidence type="ECO:0000259" key="1">
    <source>
        <dbReference type="PROSITE" id="PS50878"/>
    </source>
</evidence>
<dbReference type="InterPro" id="IPR052343">
    <property type="entry name" value="Retrotransposon-Effector_Assoc"/>
</dbReference>
<protein>
    <submittedName>
        <fullName evidence="2">Cysteine-rich receptor-like protein kinase</fullName>
    </submittedName>
</protein>
<dbReference type="PANTHER" id="PTHR46890">
    <property type="entry name" value="NON-LTR RETROLELEMENT REVERSE TRANSCRIPTASE-LIKE PROTEIN-RELATED"/>
    <property type="match status" value="1"/>
</dbReference>
<dbReference type="EMBL" id="BQNB010019020">
    <property type="protein sequence ID" value="GJT80737.1"/>
    <property type="molecule type" value="Genomic_DNA"/>
</dbReference>
<dbReference type="InterPro" id="IPR043502">
    <property type="entry name" value="DNA/RNA_pol_sf"/>
</dbReference>
<sequence length="405" mass="46172">MMAQNKVKDDLMRQLLEWDKRAENDLLNASDVAKREEWIMDLNHLDQIQCADLKQKCRIRWAIEGDENTRFFHSILKFNNSKFNIKGINVNGVWCDDLGLIKIAAFEHFSARFKEENNARPLLSSSLFRSKAPGPDGFNFNFVKSYWEIIKQDFWDCIKYFEASGVISNGCNPSFIILVLKKADPLGFSDYRPISLIGCVYKVISKILVNRLAKVIASVISPNQLAFIAGRQILDGCLIANEIIRMPLIEDLKLLLFKVDFEKAFDSVNWNFLLDIMRQMGFSIKWRKWMFVCLSSASISVMVNGSPSKEFKLKRGLRQGDPLSPFLFLIVAEALQITILEACDKDLYKGVSLVESGSNLSLLQYADDALFFGEWSRVNASLLIHILECFCNAPTQKGRSITNMA</sequence>
<dbReference type="SUPFAM" id="SSF56672">
    <property type="entry name" value="DNA/RNA polymerases"/>
    <property type="match status" value="1"/>
</dbReference>
<evidence type="ECO:0000313" key="2">
    <source>
        <dbReference type="EMBL" id="GJT80737.1"/>
    </source>
</evidence>
<organism evidence="2 3">
    <name type="scientific">Tanacetum coccineum</name>
    <dbReference type="NCBI Taxonomy" id="301880"/>
    <lineage>
        <taxon>Eukaryota</taxon>
        <taxon>Viridiplantae</taxon>
        <taxon>Streptophyta</taxon>
        <taxon>Embryophyta</taxon>
        <taxon>Tracheophyta</taxon>
        <taxon>Spermatophyta</taxon>
        <taxon>Magnoliopsida</taxon>
        <taxon>eudicotyledons</taxon>
        <taxon>Gunneridae</taxon>
        <taxon>Pentapetalae</taxon>
        <taxon>asterids</taxon>
        <taxon>campanulids</taxon>
        <taxon>Asterales</taxon>
        <taxon>Asteraceae</taxon>
        <taxon>Asteroideae</taxon>
        <taxon>Anthemideae</taxon>
        <taxon>Anthemidinae</taxon>
        <taxon>Tanacetum</taxon>
    </lineage>
</organism>
<dbReference type="Pfam" id="PF00078">
    <property type="entry name" value="RVT_1"/>
    <property type="match status" value="1"/>
</dbReference>